<organism evidence="1 2">
    <name type="scientific">Araneus ventricosus</name>
    <name type="common">Orbweaver spider</name>
    <name type="synonym">Epeira ventricosa</name>
    <dbReference type="NCBI Taxonomy" id="182803"/>
    <lineage>
        <taxon>Eukaryota</taxon>
        <taxon>Metazoa</taxon>
        <taxon>Ecdysozoa</taxon>
        <taxon>Arthropoda</taxon>
        <taxon>Chelicerata</taxon>
        <taxon>Arachnida</taxon>
        <taxon>Araneae</taxon>
        <taxon>Araneomorphae</taxon>
        <taxon>Entelegynae</taxon>
        <taxon>Araneoidea</taxon>
        <taxon>Araneidae</taxon>
        <taxon>Araneus</taxon>
    </lineage>
</organism>
<name>A0A4Y2B6F3_ARAVE</name>
<evidence type="ECO:0000313" key="1">
    <source>
        <dbReference type="EMBL" id="GBL87367.1"/>
    </source>
</evidence>
<evidence type="ECO:0000313" key="2">
    <source>
        <dbReference type="Proteomes" id="UP000499080"/>
    </source>
</evidence>
<dbReference type="OrthoDB" id="5847583at2759"/>
<gene>
    <name evidence="1" type="ORF">AVEN_118321_1</name>
</gene>
<dbReference type="InterPro" id="IPR036397">
    <property type="entry name" value="RNaseH_sf"/>
</dbReference>
<evidence type="ECO:0008006" key="3">
    <source>
        <dbReference type="Google" id="ProtNLM"/>
    </source>
</evidence>
<accession>A0A4Y2B6F3</accession>
<dbReference type="EMBL" id="BGPR01000053">
    <property type="protein sequence ID" value="GBL87367.1"/>
    <property type="molecule type" value="Genomic_DNA"/>
</dbReference>
<proteinExistence type="predicted"/>
<comment type="caution">
    <text evidence="1">The sequence shown here is derived from an EMBL/GenBank/DDBJ whole genome shotgun (WGS) entry which is preliminary data.</text>
</comment>
<dbReference type="AlphaFoldDB" id="A0A4Y2B6F3"/>
<dbReference type="GO" id="GO:0003676">
    <property type="term" value="F:nucleic acid binding"/>
    <property type="evidence" value="ECO:0007669"/>
    <property type="project" value="InterPro"/>
</dbReference>
<reference evidence="1 2" key="1">
    <citation type="journal article" date="2019" name="Sci. Rep.">
        <title>Orb-weaving spider Araneus ventricosus genome elucidates the spidroin gene catalogue.</title>
        <authorList>
            <person name="Kono N."/>
            <person name="Nakamura H."/>
            <person name="Ohtoshi R."/>
            <person name="Moran D.A.P."/>
            <person name="Shinohara A."/>
            <person name="Yoshida Y."/>
            <person name="Fujiwara M."/>
            <person name="Mori M."/>
            <person name="Tomita M."/>
            <person name="Arakawa K."/>
        </authorList>
    </citation>
    <scope>NUCLEOTIDE SEQUENCE [LARGE SCALE GENOMIC DNA]</scope>
</reference>
<protein>
    <recommendedName>
        <fullName evidence="3">Histone-lysine N-methyltransferase SETMAR</fullName>
    </recommendedName>
</protein>
<dbReference type="Gene3D" id="3.30.420.10">
    <property type="entry name" value="Ribonuclease H-like superfamily/Ribonuclease H"/>
    <property type="match status" value="1"/>
</dbReference>
<dbReference type="Proteomes" id="UP000499080">
    <property type="component" value="Unassembled WGS sequence"/>
</dbReference>
<sequence>MVCVGLKSSFPHNSLTIEDRKLGAHCIQTKDHSRISGAHLTPLFDHSPYSPNLAPSDFHLFLKLKEFMGNKRFGSDGELKNSVTTWLNELAAEEHGNSEARGQIDKCLNIGGDSVEK</sequence>
<keyword evidence="2" id="KW-1185">Reference proteome</keyword>